<reference evidence="2" key="1">
    <citation type="submission" date="2024-07" db="EMBL/GenBank/DDBJ databases">
        <authorList>
            <person name="Biller S.J."/>
        </authorList>
    </citation>
    <scope>NUCLEOTIDE SEQUENCE</scope>
    <source>
        <strain evidence="2">WC2416</strain>
    </source>
</reference>
<evidence type="ECO:0000259" key="1">
    <source>
        <dbReference type="Pfam" id="PF13471"/>
    </source>
</evidence>
<protein>
    <submittedName>
        <fullName evidence="2">Lasso peptide biosynthesis B2 protein</fullName>
    </submittedName>
</protein>
<dbReference type="EMBL" id="CP165626">
    <property type="protein sequence ID" value="XDU99206.1"/>
    <property type="molecule type" value="Genomic_DNA"/>
</dbReference>
<dbReference type="RefSeq" id="WP_369765907.1">
    <property type="nucleotide sequence ID" value="NZ_CP165626.1"/>
</dbReference>
<dbReference type="InterPro" id="IPR032708">
    <property type="entry name" value="McjB_C"/>
</dbReference>
<gene>
    <name evidence="2" type="ORF">AB3G39_02300</name>
</gene>
<proteinExistence type="predicted"/>
<dbReference type="NCBIfam" id="NF033537">
    <property type="entry name" value="lasso_biosyn_B2"/>
    <property type="match status" value="1"/>
</dbReference>
<sequence length="108" mass="12733">MLLWGSKKGFSEHICKNQKVNVVLTPEKITLAKDIIIAIHIVNNYLPWKNVCRHQSWQAVYLLLKYQVQFEYTVGIHKTKNIKEAHSWVKVNSKFICGRCNEKNYFIL</sequence>
<dbReference type="InterPro" id="IPR053521">
    <property type="entry name" value="McjB-like"/>
</dbReference>
<feature type="domain" description="Microcin J25-processing protein McjB C-terminal" evidence="1">
    <location>
        <begin position="25"/>
        <end position="105"/>
    </location>
</feature>
<dbReference type="AlphaFoldDB" id="A0AB39WFF4"/>
<evidence type="ECO:0000313" key="2">
    <source>
        <dbReference type="EMBL" id="XDU99206.1"/>
    </source>
</evidence>
<name>A0AB39WFF4_9FLAO</name>
<dbReference type="Pfam" id="PF13471">
    <property type="entry name" value="Transglut_core3"/>
    <property type="match status" value="1"/>
</dbReference>
<organism evidence="2">
    <name type="scientific">Flavobacterium sp. WC2416</name>
    <dbReference type="NCBI Taxonomy" id="3234141"/>
    <lineage>
        <taxon>Bacteria</taxon>
        <taxon>Pseudomonadati</taxon>
        <taxon>Bacteroidota</taxon>
        <taxon>Flavobacteriia</taxon>
        <taxon>Flavobacteriales</taxon>
        <taxon>Flavobacteriaceae</taxon>
        <taxon>Flavobacterium</taxon>
    </lineage>
</organism>
<accession>A0AB39WFF4</accession>